<dbReference type="InParanoid" id="D8RPH5"/>
<dbReference type="InterPro" id="IPR049449">
    <property type="entry name" value="TesB_ACOT8-like_N"/>
</dbReference>
<dbReference type="CDD" id="cd03445">
    <property type="entry name" value="Thioesterase_II_repeat2"/>
    <property type="match status" value="1"/>
</dbReference>
<name>D8RPH5_SELML</name>
<protein>
    <submittedName>
        <fullName evidence="3">Uncharacterized protein</fullName>
    </submittedName>
</protein>
<dbReference type="AlphaFoldDB" id="D8RPH5"/>
<dbReference type="Pfam" id="PF13622">
    <property type="entry name" value="4HBT_3"/>
    <property type="match status" value="1"/>
</dbReference>
<evidence type="ECO:0000259" key="2">
    <source>
        <dbReference type="Pfam" id="PF13622"/>
    </source>
</evidence>
<dbReference type="eggNOG" id="KOG3016">
    <property type="taxonomic scope" value="Eukaryota"/>
</dbReference>
<dbReference type="KEGG" id="smo:SELMODRAFT_413446"/>
<evidence type="ECO:0000313" key="3">
    <source>
        <dbReference type="EMBL" id="EFJ26261.1"/>
    </source>
</evidence>
<dbReference type="InterPro" id="IPR025652">
    <property type="entry name" value="TesB_C"/>
</dbReference>
<evidence type="ECO:0000313" key="4">
    <source>
        <dbReference type="Proteomes" id="UP000001514"/>
    </source>
</evidence>
<dbReference type="PANTHER" id="PTHR11066">
    <property type="entry name" value="ACYL-COA THIOESTERASE"/>
    <property type="match status" value="1"/>
</dbReference>
<dbReference type="EMBL" id="GL377585">
    <property type="protein sequence ID" value="EFJ26261.1"/>
    <property type="molecule type" value="Genomic_DNA"/>
</dbReference>
<feature type="domain" description="Acyl-CoA thioesterase-like N-terminal HotDog" evidence="2">
    <location>
        <begin position="135"/>
        <end position="209"/>
    </location>
</feature>
<feature type="domain" description="Acyl-CoA thioesterase 2 C-terminal" evidence="1">
    <location>
        <begin position="242"/>
        <end position="290"/>
    </location>
</feature>
<proteinExistence type="predicted"/>
<keyword evidence="4" id="KW-1185">Reference proteome</keyword>
<sequence length="328" mass="36374">MGRESLCRKQLPITAIERLALAVQPKECLPLELSNLPRGVYIVWSGELALGTGNSSVKILSRGGFVTQEELQGATASGKVVFLVLNSADAALIHTKHIWTPGGTSVIEKLLQLEKVEIDVYRGFSNPNLVEFKQIFGGQLVGQALAAASKSVNPFFLVHSLHSYFLFPGDKSIPIIYRVQRIRDGYNFANRSVSAFQSDQIIFTMTASFRRGESGAEHQLPVPCVPPPEEPKERFRMIKRYTGKNKPPFCILAYASDWIFLESALRPHGWTSGPTGIFTDIKVLSMDHSWRVPVPHQVPSTPCGEQSFTPLYQPPKLTKVFILNITPA</sequence>
<dbReference type="Gene3D" id="3.10.129.10">
    <property type="entry name" value="Hotdog Thioesterase"/>
    <property type="match status" value="2"/>
</dbReference>
<accession>D8RPH5</accession>
<dbReference type="Proteomes" id="UP000001514">
    <property type="component" value="Unassembled WGS sequence"/>
</dbReference>
<dbReference type="Pfam" id="PF02551">
    <property type="entry name" value="Acyl_CoA_thio"/>
    <property type="match status" value="1"/>
</dbReference>
<dbReference type="GO" id="GO:0009062">
    <property type="term" value="P:fatty acid catabolic process"/>
    <property type="evidence" value="ECO:0000318"/>
    <property type="project" value="GO_Central"/>
</dbReference>
<dbReference type="InterPro" id="IPR029069">
    <property type="entry name" value="HotDog_dom_sf"/>
</dbReference>
<reference evidence="3 4" key="1">
    <citation type="journal article" date="2011" name="Science">
        <title>The Selaginella genome identifies genetic changes associated with the evolution of vascular plants.</title>
        <authorList>
            <person name="Banks J.A."/>
            <person name="Nishiyama T."/>
            <person name="Hasebe M."/>
            <person name="Bowman J.L."/>
            <person name="Gribskov M."/>
            <person name="dePamphilis C."/>
            <person name="Albert V.A."/>
            <person name="Aono N."/>
            <person name="Aoyama T."/>
            <person name="Ambrose B.A."/>
            <person name="Ashton N.W."/>
            <person name="Axtell M.J."/>
            <person name="Barker E."/>
            <person name="Barker M.S."/>
            <person name="Bennetzen J.L."/>
            <person name="Bonawitz N.D."/>
            <person name="Chapple C."/>
            <person name="Cheng C."/>
            <person name="Correa L.G."/>
            <person name="Dacre M."/>
            <person name="DeBarry J."/>
            <person name="Dreyer I."/>
            <person name="Elias M."/>
            <person name="Engstrom E.M."/>
            <person name="Estelle M."/>
            <person name="Feng L."/>
            <person name="Finet C."/>
            <person name="Floyd S.K."/>
            <person name="Frommer W.B."/>
            <person name="Fujita T."/>
            <person name="Gramzow L."/>
            <person name="Gutensohn M."/>
            <person name="Harholt J."/>
            <person name="Hattori M."/>
            <person name="Heyl A."/>
            <person name="Hirai T."/>
            <person name="Hiwatashi Y."/>
            <person name="Ishikawa M."/>
            <person name="Iwata M."/>
            <person name="Karol K.G."/>
            <person name="Koehler B."/>
            <person name="Kolukisaoglu U."/>
            <person name="Kubo M."/>
            <person name="Kurata T."/>
            <person name="Lalonde S."/>
            <person name="Li K."/>
            <person name="Li Y."/>
            <person name="Litt A."/>
            <person name="Lyons E."/>
            <person name="Manning G."/>
            <person name="Maruyama T."/>
            <person name="Michael T.P."/>
            <person name="Mikami K."/>
            <person name="Miyazaki S."/>
            <person name="Morinaga S."/>
            <person name="Murata T."/>
            <person name="Mueller-Roeber B."/>
            <person name="Nelson D.R."/>
            <person name="Obara M."/>
            <person name="Oguri Y."/>
            <person name="Olmstead R.G."/>
            <person name="Onodera N."/>
            <person name="Petersen B.L."/>
            <person name="Pils B."/>
            <person name="Prigge M."/>
            <person name="Rensing S.A."/>
            <person name="Riano-Pachon D.M."/>
            <person name="Roberts A.W."/>
            <person name="Sato Y."/>
            <person name="Scheller H.V."/>
            <person name="Schulz B."/>
            <person name="Schulz C."/>
            <person name="Shakirov E.V."/>
            <person name="Shibagaki N."/>
            <person name="Shinohara N."/>
            <person name="Shippen D.E."/>
            <person name="Soerensen I."/>
            <person name="Sotooka R."/>
            <person name="Sugimoto N."/>
            <person name="Sugita M."/>
            <person name="Sumikawa N."/>
            <person name="Tanurdzic M."/>
            <person name="Theissen G."/>
            <person name="Ulvskov P."/>
            <person name="Wakazuki S."/>
            <person name="Weng J.K."/>
            <person name="Willats W.W."/>
            <person name="Wipf D."/>
            <person name="Wolf P.G."/>
            <person name="Yang L."/>
            <person name="Zimmer A.D."/>
            <person name="Zhu Q."/>
            <person name="Mitros T."/>
            <person name="Hellsten U."/>
            <person name="Loque D."/>
            <person name="Otillar R."/>
            <person name="Salamov A."/>
            <person name="Schmutz J."/>
            <person name="Shapiro H."/>
            <person name="Lindquist E."/>
            <person name="Lucas S."/>
            <person name="Rokhsar D."/>
            <person name="Grigoriev I.V."/>
        </authorList>
    </citation>
    <scope>NUCLEOTIDE SEQUENCE [LARGE SCALE GENOMIC DNA]</scope>
</reference>
<dbReference type="HOGENOM" id="CLU_935071_0_0_1"/>
<dbReference type="GO" id="GO:0006637">
    <property type="term" value="P:acyl-CoA metabolic process"/>
    <property type="evidence" value="ECO:0000318"/>
    <property type="project" value="GO_Central"/>
</dbReference>
<gene>
    <name evidence="3" type="ORF">SELMODRAFT_413446</name>
</gene>
<dbReference type="InterPro" id="IPR003703">
    <property type="entry name" value="Acyl_CoA_thio"/>
</dbReference>
<evidence type="ECO:0000259" key="1">
    <source>
        <dbReference type="Pfam" id="PF02551"/>
    </source>
</evidence>
<dbReference type="PANTHER" id="PTHR11066:SF34">
    <property type="entry name" value="ACYL-COENZYME A THIOESTERASE 8"/>
    <property type="match status" value="1"/>
</dbReference>
<dbReference type="SUPFAM" id="SSF54637">
    <property type="entry name" value="Thioesterase/thiol ester dehydrase-isomerase"/>
    <property type="match status" value="1"/>
</dbReference>
<dbReference type="GO" id="GO:0047617">
    <property type="term" value="F:fatty acyl-CoA hydrolase activity"/>
    <property type="evidence" value="ECO:0000318"/>
    <property type="project" value="GO_Central"/>
</dbReference>
<dbReference type="Gramene" id="EFJ26261">
    <property type="protein sequence ID" value="EFJ26261"/>
    <property type="gene ID" value="SELMODRAFT_413446"/>
</dbReference>
<organism evidence="4">
    <name type="scientific">Selaginella moellendorffii</name>
    <name type="common">Spikemoss</name>
    <dbReference type="NCBI Taxonomy" id="88036"/>
    <lineage>
        <taxon>Eukaryota</taxon>
        <taxon>Viridiplantae</taxon>
        <taxon>Streptophyta</taxon>
        <taxon>Embryophyta</taxon>
        <taxon>Tracheophyta</taxon>
        <taxon>Lycopodiopsida</taxon>
        <taxon>Selaginellales</taxon>
        <taxon>Selaginellaceae</taxon>
        <taxon>Selaginella</taxon>
    </lineage>
</organism>